<organism evidence="7 8">
    <name type="scientific">Nitrosomonas marina</name>
    <dbReference type="NCBI Taxonomy" id="917"/>
    <lineage>
        <taxon>Bacteria</taxon>
        <taxon>Pseudomonadati</taxon>
        <taxon>Pseudomonadota</taxon>
        <taxon>Betaproteobacteria</taxon>
        <taxon>Nitrosomonadales</taxon>
        <taxon>Nitrosomonadaceae</taxon>
        <taxon>Nitrosomonas</taxon>
    </lineage>
</organism>
<dbReference type="OrthoDB" id="269774at2"/>
<dbReference type="Proteomes" id="UP000199345">
    <property type="component" value="Unassembled WGS sequence"/>
</dbReference>
<evidence type="ECO:0000256" key="3">
    <source>
        <dbReference type="ARBA" id="ARBA00022964"/>
    </source>
</evidence>
<evidence type="ECO:0000313" key="8">
    <source>
        <dbReference type="Proteomes" id="UP000199345"/>
    </source>
</evidence>
<name>A0A1I0GA79_9PROT</name>
<dbReference type="GO" id="GO:0005506">
    <property type="term" value="F:iron ion binding"/>
    <property type="evidence" value="ECO:0007669"/>
    <property type="project" value="InterPro"/>
</dbReference>
<sequence>MENFIREFKHALSPENCQHLISKFEQDSQKQPGHTGAGFDKAKKDSMDLYISGQPGWQRECQAIDQAIINAIVRYARLFPFLITGAVSPGIVDPQTQKTRPILHDDLKQMGDPQLTGLINAMYQLDGINLQRYTQGQGGYHHWHSEHYPHPTDSSQRTLRRALLWVLYLNDVSEGGETEFYYQQVKIKPVQGSLIIAPCIFTHTHRGHIPTSNDKYVLASWLMYRPAAQLFGQAPTTKKV</sequence>
<dbReference type="GO" id="GO:0031418">
    <property type="term" value="F:L-ascorbic acid binding"/>
    <property type="evidence" value="ECO:0007669"/>
    <property type="project" value="InterPro"/>
</dbReference>
<evidence type="ECO:0000256" key="4">
    <source>
        <dbReference type="ARBA" id="ARBA00023002"/>
    </source>
</evidence>
<dbReference type="Gene3D" id="2.60.120.620">
    <property type="entry name" value="q2cbj1_9rhob like domain"/>
    <property type="match status" value="1"/>
</dbReference>
<dbReference type="AlphaFoldDB" id="A0A1I0GA79"/>
<dbReference type="Pfam" id="PF13640">
    <property type="entry name" value="2OG-FeII_Oxy_3"/>
    <property type="match status" value="1"/>
</dbReference>
<dbReference type="InterPro" id="IPR006620">
    <property type="entry name" value="Pro_4_hyd_alph"/>
</dbReference>
<dbReference type="PANTHER" id="PTHR10869">
    <property type="entry name" value="PROLYL 4-HYDROXYLASE ALPHA SUBUNIT"/>
    <property type="match status" value="1"/>
</dbReference>
<evidence type="ECO:0000259" key="6">
    <source>
        <dbReference type="SMART" id="SM00702"/>
    </source>
</evidence>
<keyword evidence="4" id="KW-0560">Oxidoreductase</keyword>
<reference evidence="8" key="1">
    <citation type="submission" date="2016-10" db="EMBL/GenBank/DDBJ databases">
        <authorList>
            <person name="Varghese N."/>
            <person name="Submissions S."/>
        </authorList>
    </citation>
    <scope>NUCLEOTIDE SEQUENCE [LARGE SCALE GENOMIC DNA]</scope>
    <source>
        <strain evidence="8">Nm71</strain>
    </source>
</reference>
<keyword evidence="2" id="KW-0479">Metal-binding</keyword>
<keyword evidence="5" id="KW-0408">Iron</keyword>
<protein>
    <submittedName>
        <fullName evidence="7">2OG-Fe(II) oxygenase superfamily protein</fullName>
    </submittedName>
</protein>
<dbReference type="PANTHER" id="PTHR10869:SF246">
    <property type="entry name" value="TRANSMEMBRANE PROLYL 4-HYDROXYLASE"/>
    <property type="match status" value="1"/>
</dbReference>
<evidence type="ECO:0000256" key="2">
    <source>
        <dbReference type="ARBA" id="ARBA00022723"/>
    </source>
</evidence>
<feature type="domain" description="Prolyl 4-hydroxylase alpha subunit" evidence="6">
    <location>
        <begin position="3"/>
        <end position="223"/>
    </location>
</feature>
<evidence type="ECO:0000256" key="5">
    <source>
        <dbReference type="ARBA" id="ARBA00023004"/>
    </source>
</evidence>
<proteinExistence type="predicted"/>
<keyword evidence="3" id="KW-0223">Dioxygenase</keyword>
<dbReference type="InterPro" id="IPR044862">
    <property type="entry name" value="Pro_4_hyd_alph_FE2OG_OXY"/>
</dbReference>
<evidence type="ECO:0000256" key="1">
    <source>
        <dbReference type="ARBA" id="ARBA00001961"/>
    </source>
</evidence>
<comment type="cofactor">
    <cofactor evidence="1">
        <name>L-ascorbate</name>
        <dbReference type="ChEBI" id="CHEBI:38290"/>
    </cofactor>
</comment>
<dbReference type="GO" id="GO:0016705">
    <property type="term" value="F:oxidoreductase activity, acting on paired donors, with incorporation or reduction of molecular oxygen"/>
    <property type="evidence" value="ECO:0007669"/>
    <property type="project" value="InterPro"/>
</dbReference>
<accession>A0A1I0GA79</accession>
<dbReference type="RefSeq" id="WP_090662052.1">
    <property type="nucleotide sequence ID" value="NZ_FOIA01000060.1"/>
</dbReference>
<keyword evidence="8" id="KW-1185">Reference proteome</keyword>
<gene>
    <name evidence="7" type="ORF">SAMN05216326_1602</name>
</gene>
<dbReference type="SMART" id="SM00702">
    <property type="entry name" value="P4Hc"/>
    <property type="match status" value="1"/>
</dbReference>
<evidence type="ECO:0000313" key="7">
    <source>
        <dbReference type="EMBL" id="SET67667.1"/>
    </source>
</evidence>
<dbReference type="InterPro" id="IPR045054">
    <property type="entry name" value="P4HA-like"/>
</dbReference>
<dbReference type="GO" id="GO:0051213">
    <property type="term" value="F:dioxygenase activity"/>
    <property type="evidence" value="ECO:0007669"/>
    <property type="project" value="UniProtKB-KW"/>
</dbReference>
<dbReference type="EMBL" id="FOIA01000060">
    <property type="protein sequence ID" value="SET67667.1"/>
    <property type="molecule type" value="Genomic_DNA"/>
</dbReference>